<organism evidence="2 3">
    <name type="scientific">Rugosimonospora acidiphila</name>
    <dbReference type="NCBI Taxonomy" id="556531"/>
    <lineage>
        <taxon>Bacteria</taxon>
        <taxon>Bacillati</taxon>
        <taxon>Actinomycetota</taxon>
        <taxon>Actinomycetes</taxon>
        <taxon>Micromonosporales</taxon>
        <taxon>Micromonosporaceae</taxon>
        <taxon>Rugosimonospora</taxon>
    </lineage>
</organism>
<comment type="caution">
    <text evidence="2">The sequence shown here is derived from an EMBL/GenBank/DDBJ whole genome shotgun (WGS) entry which is preliminary data.</text>
</comment>
<keyword evidence="3" id="KW-1185">Reference proteome</keyword>
<evidence type="ECO:0000313" key="3">
    <source>
        <dbReference type="Proteomes" id="UP001501570"/>
    </source>
</evidence>
<evidence type="ECO:0000256" key="1">
    <source>
        <dbReference type="SAM" id="Phobius"/>
    </source>
</evidence>
<dbReference type="EMBL" id="BAABJQ010000002">
    <property type="protein sequence ID" value="GAA5178526.1"/>
    <property type="molecule type" value="Genomic_DNA"/>
</dbReference>
<keyword evidence="1" id="KW-1133">Transmembrane helix</keyword>
<keyword evidence="1" id="KW-0472">Membrane</keyword>
<feature type="transmembrane region" description="Helical" evidence="1">
    <location>
        <begin position="119"/>
        <end position="140"/>
    </location>
</feature>
<feature type="transmembrane region" description="Helical" evidence="1">
    <location>
        <begin position="146"/>
        <end position="162"/>
    </location>
</feature>
<gene>
    <name evidence="2" type="ORF">GCM10023322_05900</name>
</gene>
<proteinExistence type="predicted"/>
<evidence type="ECO:0000313" key="2">
    <source>
        <dbReference type="EMBL" id="GAA5178526.1"/>
    </source>
</evidence>
<keyword evidence="1" id="KW-0812">Transmembrane</keyword>
<sequence>MRRPLSHDPAPYLREWKVISNVSGVESIALREQLKAAERGAAAPYVDYPPTPWWYAPAIGAWVAAVIGTFAWWRVNAGLFLGSLAALIAVEALFVVWLRRRHGAFPMPGKGTPPAEIAGVWRGYLLALPLVAVLVGLVWWLVGVGVAAGAAFVLVTVGLTVYERRYGVAAARTRARLQ</sequence>
<accession>A0ABP9RJX9</accession>
<protein>
    <submittedName>
        <fullName evidence="2">Uncharacterized protein</fullName>
    </submittedName>
</protein>
<feature type="transmembrane region" description="Helical" evidence="1">
    <location>
        <begin position="79"/>
        <end position="98"/>
    </location>
</feature>
<feature type="transmembrane region" description="Helical" evidence="1">
    <location>
        <begin position="53"/>
        <end position="73"/>
    </location>
</feature>
<name>A0ABP9RJX9_9ACTN</name>
<dbReference type="Proteomes" id="UP001501570">
    <property type="component" value="Unassembled WGS sequence"/>
</dbReference>
<reference evidence="3" key="1">
    <citation type="journal article" date="2019" name="Int. J. Syst. Evol. Microbiol.">
        <title>The Global Catalogue of Microorganisms (GCM) 10K type strain sequencing project: providing services to taxonomists for standard genome sequencing and annotation.</title>
        <authorList>
            <consortium name="The Broad Institute Genomics Platform"/>
            <consortium name="The Broad Institute Genome Sequencing Center for Infectious Disease"/>
            <person name="Wu L."/>
            <person name="Ma J."/>
        </authorList>
    </citation>
    <scope>NUCLEOTIDE SEQUENCE [LARGE SCALE GENOMIC DNA]</scope>
    <source>
        <strain evidence="3">JCM 18304</strain>
    </source>
</reference>